<evidence type="ECO:0000256" key="4">
    <source>
        <dbReference type="ARBA" id="ARBA00022741"/>
    </source>
</evidence>
<keyword evidence="11" id="KW-1185">Reference proteome</keyword>
<keyword evidence="4" id="KW-0547">Nucleotide-binding</keyword>
<feature type="region of interest" description="Disordered" evidence="7">
    <location>
        <begin position="71"/>
        <end position="105"/>
    </location>
</feature>
<dbReference type="InterPro" id="IPR003593">
    <property type="entry name" value="AAA+_ATPase"/>
</dbReference>
<dbReference type="GO" id="GO:0051603">
    <property type="term" value="P:proteolysis involved in protein catabolic process"/>
    <property type="evidence" value="ECO:0007669"/>
    <property type="project" value="TreeGrafter"/>
</dbReference>
<evidence type="ECO:0000313" key="10">
    <source>
        <dbReference type="EMBL" id="GMH76136.1"/>
    </source>
</evidence>
<evidence type="ECO:0000256" key="6">
    <source>
        <dbReference type="ARBA" id="ARBA00023186"/>
    </source>
</evidence>
<comment type="similarity">
    <text evidence="2">Belongs to the ClpX chaperone family. HslU subfamily.</text>
</comment>
<reference evidence="11" key="1">
    <citation type="journal article" date="2023" name="Commun. Biol.">
        <title>Genome analysis of Parmales, the sister group of diatoms, reveals the evolutionary specialization of diatoms from phago-mixotrophs to photoautotrophs.</title>
        <authorList>
            <person name="Ban H."/>
            <person name="Sato S."/>
            <person name="Yoshikawa S."/>
            <person name="Yamada K."/>
            <person name="Nakamura Y."/>
            <person name="Ichinomiya M."/>
            <person name="Sato N."/>
            <person name="Blanc-Mathieu R."/>
            <person name="Endo H."/>
            <person name="Kuwata A."/>
            <person name="Ogata H."/>
        </authorList>
    </citation>
    <scope>NUCLEOTIDE SEQUENCE [LARGE SCALE GENOMIC DNA]</scope>
    <source>
        <strain evidence="11">NIES 3701</strain>
    </source>
</reference>
<evidence type="ECO:0000256" key="3">
    <source>
        <dbReference type="ARBA" id="ARBA00022490"/>
    </source>
</evidence>
<comment type="caution">
    <text evidence="10">The sequence shown here is derived from an EMBL/GenBank/DDBJ whole genome shotgun (WGS) entry which is preliminary data.</text>
</comment>
<dbReference type="FunFam" id="3.40.50.300:FF:000213">
    <property type="entry name" value="ATP-dependent protease ATPase subunit HslU"/>
    <property type="match status" value="1"/>
</dbReference>
<dbReference type="NCBIfam" id="TIGR00390">
    <property type="entry name" value="hslU"/>
    <property type="match status" value="1"/>
</dbReference>
<keyword evidence="5" id="KW-0067">ATP-binding</keyword>
<proteinExistence type="inferred from homology"/>
<dbReference type="Gene3D" id="1.10.8.60">
    <property type="match status" value="1"/>
</dbReference>
<dbReference type="InterPro" id="IPR050052">
    <property type="entry name" value="ATP-dep_Clp_protease_ClpX"/>
</dbReference>
<evidence type="ECO:0000256" key="7">
    <source>
        <dbReference type="SAM" id="MobiDB-lite"/>
    </source>
</evidence>
<dbReference type="Proteomes" id="UP001165085">
    <property type="component" value="Unassembled WGS sequence"/>
</dbReference>
<dbReference type="AlphaFoldDB" id="A0A9W7ARE8"/>
<organism evidence="10 11">
    <name type="scientific">Triparma strigata</name>
    <dbReference type="NCBI Taxonomy" id="1606541"/>
    <lineage>
        <taxon>Eukaryota</taxon>
        <taxon>Sar</taxon>
        <taxon>Stramenopiles</taxon>
        <taxon>Ochrophyta</taxon>
        <taxon>Bolidophyceae</taxon>
        <taxon>Parmales</taxon>
        <taxon>Triparmaceae</taxon>
        <taxon>Triparma</taxon>
    </lineage>
</organism>
<keyword evidence="3" id="KW-0963">Cytoplasm</keyword>
<dbReference type="GO" id="GO:0009376">
    <property type="term" value="C:HslUV protease complex"/>
    <property type="evidence" value="ECO:0007669"/>
    <property type="project" value="InterPro"/>
</dbReference>
<dbReference type="PANTHER" id="PTHR48102:SF3">
    <property type="entry name" value="ATP-DEPENDENT PROTEASE ATPASE SUBUNIT HSLU"/>
    <property type="match status" value="1"/>
</dbReference>
<dbReference type="EMBL" id="BRXY01000195">
    <property type="protein sequence ID" value="GMH76136.1"/>
    <property type="molecule type" value="Genomic_DNA"/>
</dbReference>
<feature type="compositionally biased region" description="Acidic residues" evidence="7">
    <location>
        <begin position="96"/>
        <end position="105"/>
    </location>
</feature>
<evidence type="ECO:0000256" key="2">
    <source>
        <dbReference type="ARBA" id="ARBA00009771"/>
    </source>
</evidence>
<feature type="domain" description="Clp ATPase C-terminal" evidence="9">
    <location>
        <begin position="447"/>
        <end position="542"/>
    </location>
</feature>
<dbReference type="GO" id="GO:0005524">
    <property type="term" value="F:ATP binding"/>
    <property type="evidence" value="ECO:0007669"/>
    <property type="project" value="UniProtKB-KW"/>
</dbReference>
<feature type="domain" description="AAA+ ATPase" evidence="8">
    <location>
        <begin position="169"/>
        <end position="449"/>
    </location>
</feature>
<dbReference type="GO" id="GO:0016887">
    <property type="term" value="F:ATP hydrolysis activity"/>
    <property type="evidence" value="ECO:0007669"/>
    <property type="project" value="InterPro"/>
</dbReference>
<dbReference type="FunFam" id="3.40.50.300:FF:000220">
    <property type="entry name" value="ATP-dependent protease ATPase subunit HslU"/>
    <property type="match status" value="1"/>
</dbReference>
<name>A0A9W7ARE8_9STRA</name>
<dbReference type="InterPro" id="IPR004491">
    <property type="entry name" value="HslU"/>
</dbReference>
<dbReference type="PANTHER" id="PTHR48102">
    <property type="entry name" value="ATP-DEPENDENT CLP PROTEASE ATP-BINDING SUBUNIT CLPX-LIKE, MITOCHONDRIAL-RELATED"/>
    <property type="match status" value="1"/>
</dbReference>
<dbReference type="Gene3D" id="3.40.50.300">
    <property type="entry name" value="P-loop containing nucleotide triphosphate hydrolases"/>
    <property type="match status" value="2"/>
</dbReference>
<evidence type="ECO:0000256" key="1">
    <source>
        <dbReference type="ARBA" id="ARBA00004496"/>
    </source>
</evidence>
<evidence type="ECO:0000313" key="11">
    <source>
        <dbReference type="Proteomes" id="UP001165085"/>
    </source>
</evidence>
<dbReference type="NCBIfam" id="NF003544">
    <property type="entry name" value="PRK05201.1"/>
    <property type="match status" value="1"/>
</dbReference>
<comment type="subcellular location">
    <subcellularLocation>
        <location evidence="1">Cytoplasm</location>
    </subcellularLocation>
</comment>
<gene>
    <name evidence="10" type="ORF">TrST_g9462</name>
</gene>
<dbReference type="Pfam" id="PF07724">
    <property type="entry name" value="AAA_2"/>
    <property type="match status" value="1"/>
</dbReference>
<dbReference type="SMART" id="SM01086">
    <property type="entry name" value="ClpB_D2-small"/>
    <property type="match status" value="1"/>
</dbReference>
<protein>
    <submittedName>
        <fullName evidence="10">Uncharacterized protein</fullName>
    </submittedName>
</protein>
<keyword evidence="6" id="KW-0143">Chaperone</keyword>
<dbReference type="InterPro" id="IPR003959">
    <property type="entry name" value="ATPase_AAA_core"/>
</dbReference>
<dbReference type="InterPro" id="IPR027417">
    <property type="entry name" value="P-loop_NTPase"/>
</dbReference>
<dbReference type="SUPFAM" id="SSF52540">
    <property type="entry name" value="P-loop containing nucleoside triphosphate hydrolases"/>
    <property type="match status" value="1"/>
</dbReference>
<dbReference type="InterPro" id="IPR019489">
    <property type="entry name" value="Clp_ATPase_C"/>
</dbReference>
<accession>A0A9W7ARE8</accession>
<evidence type="ECO:0000259" key="9">
    <source>
        <dbReference type="SMART" id="SM01086"/>
    </source>
</evidence>
<sequence length="556" mass="61343">MISAKAGARRLASLRFSIRKKRLSTDRSVNFFHCGSVAFANLRSLAPCLAPAAGFVSSPSRPVVGRRFFSTIGSEEGGGQDEGAEDNDSGDVGSESGDEDDHLEDGDDVVLELPSTSLAFTSALKPKEVVGALDDYIVGQADAKRAVAIALRNRWRRKQLPDNFKTEVIPKNILMIGPTGCGKTEIARRLAKLSQAPFIKVEATKFTEVGFHGRDVDQIIRDLLDVSINLTKKRKTELMREEAKLVVEEKLLDKLTGPHGRLDSKKSFRGLLREGKLEDRPIEIEVPEDRDKNGVIQIDQSSPMTVNELLGGVQKFMGGKGQTQKKKMKVKDARPLIEEIELEKLLDMGDIKKEAIAAVEESGIVFIDEIDKICSSGDYRGADASAEGVQRDLLPLIEGSTISTKHGNVNTDYILFVASGAFHSCKPSDLLAELQGRLPIRVELQGLSEDDMYRILTEPITNMIRQQVELMSTEGVELVFEDDAVREIARMAALLNKTVENIGARRLHTVVERIVEELSFEAPEMEEGAVITVTKDLVKERVSDMLVESDLSRFIL</sequence>
<dbReference type="OrthoDB" id="1721884at2759"/>
<evidence type="ECO:0000259" key="8">
    <source>
        <dbReference type="SMART" id="SM00382"/>
    </source>
</evidence>
<dbReference type="SMART" id="SM00382">
    <property type="entry name" value="AAA"/>
    <property type="match status" value="1"/>
</dbReference>
<evidence type="ECO:0000256" key="5">
    <source>
        <dbReference type="ARBA" id="ARBA00022840"/>
    </source>
</evidence>
<feature type="compositionally biased region" description="Acidic residues" evidence="7">
    <location>
        <begin position="78"/>
        <end position="89"/>
    </location>
</feature>
<dbReference type="Pfam" id="PF00004">
    <property type="entry name" value="AAA"/>
    <property type="match status" value="1"/>
</dbReference>
<dbReference type="GO" id="GO:0008233">
    <property type="term" value="F:peptidase activity"/>
    <property type="evidence" value="ECO:0007669"/>
    <property type="project" value="InterPro"/>
</dbReference>